<accession>A0ABQ1ZDA2</accession>
<evidence type="ECO:0000313" key="3">
    <source>
        <dbReference type="Proteomes" id="UP000600214"/>
    </source>
</evidence>
<proteinExistence type="predicted"/>
<keyword evidence="1" id="KW-0812">Transmembrane</keyword>
<evidence type="ECO:0000256" key="1">
    <source>
        <dbReference type="SAM" id="Phobius"/>
    </source>
</evidence>
<comment type="caution">
    <text evidence="2">The sequence shown here is derived from an EMBL/GenBank/DDBJ whole genome shotgun (WGS) entry which is preliminary data.</text>
</comment>
<keyword evidence="1" id="KW-1133">Transmembrane helix</keyword>
<feature type="transmembrane region" description="Helical" evidence="1">
    <location>
        <begin position="6"/>
        <end position="29"/>
    </location>
</feature>
<evidence type="ECO:0000313" key="2">
    <source>
        <dbReference type="EMBL" id="GGH55619.1"/>
    </source>
</evidence>
<dbReference type="RefSeq" id="WP_188939338.1">
    <property type="nucleotide sequence ID" value="NZ_BMIA01000009.1"/>
</dbReference>
<protein>
    <submittedName>
        <fullName evidence="2">Uncharacterized protein</fullName>
    </submittedName>
</protein>
<organism evidence="2 3">
    <name type="scientific">Dyadobacter endophyticus</name>
    <dbReference type="NCBI Taxonomy" id="1749036"/>
    <lineage>
        <taxon>Bacteria</taxon>
        <taxon>Pseudomonadati</taxon>
        <taxon>Bacteroidota</taxon>
        <taxon>Cytophagia</taxon>
        <taxon>Cytophagales</taxon>
        <taxon>Spirosomataceae</taxon>
        <taxon>Dyadobacter</taxon>
    </lineage>
</organism>
<name>A0ABQ1ZDA2_9BACT</name>
<dbReference type="EMBL" id="BMIA01000009">
    <property type="protein sequence ID" value="GGH55619.1"/>
    <property type="molecule type" value="Genomic_DNA"/>
</dbReference>
<reference evidence="3" key="1">
    <citation type="journal article" date="2019" name="Int. J. Syst. Evol. Microbiol.">
        <title>The Global Catalogue of Microorganisms (GCM) 10K type strain sequencing project: providing services to taxonomists for standard genome sequencing and annotation.</title>
        <authorList>
            <consortium name="The Broad Institute Genomics Platform"/>
            <consortium name="The Broad Institute Genome Sequencing Center for Infectious Disease"/>
            <person name="Wu L."/>
            <person name="Ma J."/>
        </authorList>
    </citation>
    <scope>NUCLEOTIDE SEQUENCE [LARGE SCALE GENOMIC DNA]</scope>
    <source>
        <strain evidence="3">CGMCC 1.15288</strain>
    </source>
</reference>
<dbReference type="Proteomes" id="UP000600214">
    <property type="component" value="Unassembled WGS sequence"/>
</dbReference>
<sequence>MTGLKWADLFFVVGGVTGLVLMLTFYRVWSSRQPFTKARVTLFRVLGGFTAFFLVMAGYLQSTHANTGTGAAPATHEADPKGKYLGLWKAPRGKASIEIYEEHGGLFAKFWQGDIMPLKFQQEGQYYEGATALGAMPLIIRNDTLQYSQSKYIKMQD</sequence>
<feature type="transmembrane region" description="Helical" evidence="1">
    <location>
        <begin position="41"/>
        <end position="60"/>
    </location>
</feature>
<keyword evidence="1" id="KW-0472">Membrane</keyword>
<gene>
    <name evidence="2" type="ORF">GCM10007423_63340</name>
</gene>
<keyword evidence="3" id="KW-1185">Reference proteome</keyword>